<dbReference type="Pfam" id="PF08284">
    <property type="entry name" value="RVP_2"/>
    <property type="match status" value="1"/>
</dbReference>
<dbReference type="InterPro" id="IPR013094">
    <property type="entry name" value="AB_hydrolase_3"/>
</dbReference>
<dbReference type="InterPro" id="IPR029058">
    <property type="entry name" value="AB_hydrolase_fold"/>
</dbReference>
<organism evidence="3 4">
    <name type="scientific">Acer negundo</name>
    <name type="common">Box elder</name>
    <dbReference type="NCBI Taxonomy" id="4023"/>
    <lineage>
        <taxon>Eukaryota</taxon>
        <taxon>Viridiplantae</taxon>
        <taxon>Streptophyta</taxon>
        <taxon>Embryophyta</taxon>
        <taxon>Tracheophyta</taxon>
        <taxon>Spermatophyta</taxon>
        <taxon>Magnoliopsida</taxon>
        <taxon>eudicotyledons</taxon>
        <taxon>Gunneridae</taxon>
        <taxon>Pentapetalae</taxon>
        <taxon>rosids</taxon>
        <taxon>malvids</taxon>
        <taxon>Sapindales</taxon>
        <taxon>Sapindaceae</taxon>
        <taxon>Hippocastanoideae</taxon>
        <taxon>Acereae</taxon>
        <taxon>Acer</taxon>
    </lineage>
</organism>
<dbReference type="InterPro" id="IPR021109">
    <property type="entry name" value="Peptidase_aspartic_dom_sf"/>
</dbReference>
<dbReference type="CDD" id="cd00303">
    <property type="entry name" value="retropepsin_like"/>
    <property type="match status" value="1"/>
</dbReference>
<dbReference type="Gene3D" id="3.40.50.1820">
    <property type="entry name" value="alpha/beta hydrolase"/>
    <property type="match status" value="1"/>
</dbReference>
<dbReference type="PANTHER" id="PTHR23024:SF24">
    <property type="entry name" value="ALPHA_BETA HYDROLASE FOLD-3 DOMAIN-CONTAINING PROTEIN"/>
    <property type="match status" value="1"/>
</dbReference>
<accession>A0AAD5P1B2</accession>
<protein>
    <recommendedName>
        <fullName evidence="2">Alpha/beta hydrolase fold-3 domain-containing protein</fullName>
    </recommendedName>
</protein>
<dbReference type="Pfam" id="PF07859">
    <property type="entry name" value="Abhydrolase_3"/>
    <property type="match status" value="1"/>
</dbReference>
<feature type="domain" description="Alpha/beta hydrolase fold-3" evidence="2">
    <location>
        <begin position="113"/>
        <end position="262"/>
    </location>
</feature>
<evidence type="ECO:0000313" key="4">
    <source>
        <dbReference type="Proteomes" id="UP001064489"/>
    </source>
</evidence>
<comment type="caution">
    <text evidence="3">The sequence shown here is derived from an EMBL/GenBank/DDBJ whole genome shotgun (WGS) entry which is preliminary data.</text>
</comment>
<reference evidence="3" key="1">
    <citation type="journal article" date="2022" name="Plant J.">
        <title>Strategies of tolerance reflected in two North American maple genomes.</title>
        <authorList>
            <person name="McEvoy S.L."/>
            <person name="Sezen U.U."/>
            <person name="Trouern-Trend A."/>
            <person name="McMahon S.M."/>
            <person name="Schaberg P.G."/>
            <person name="Yang J."/>
            <person name="Wegrzyn J.L."/>
            <person name="Swenson N.G."/>
        </authorList>
    </citation>
    <scope>NUCLEOTIDE SEQUENCE</scope>
    <source>
        <strain evidence="3">91603</strain>
    </source>
</reference>
<reference evidence="3" key="2">
    <citation type="submission" date="2023-02" db="EMBL/GenBank/DDBJ databases">
        <authorList>
            <person name="Swenson N.G."/>
            <person name="Wegrzyn J.L."/>
            <person name="Mcevoy S.L."/>
        </authorList>
    </citation>
    <scope>NUCLEOTIDE SEQUENCE</scope>
    <source>
        <strain evidence="3">91603</strain>
        <tissue evidence="3">Leaf</tissue>
    </source>
</reference>
<evidence type="ECO:0000313" key="3">
    <source>
        <dbReference type="EMBL" id="KAI9196060.1"/>
    </source>
</evidence>
<dbReference type="Gene3D" id="2.40.70.10">
    <property type="entry name" value="Acid Proteases"/>
    <property type="match status" value="1"/>
</dbReference>
<dbReference type="InterPro" id="IPR050466">
    <property type="entry name" value="Carboxylest/Gibb_receptor"/>
</dbReference>
<dbReference type="AlphaFoldDB" id="A0AAD5P1B2"/>
<keyword evidence="4" id="KW-1185">Reference proteome</keyword>
<name>A0AAD5P1B2_ACENE</name>
<evidence type="ECO:0000256" key="1">
    <source>
        <dbReference type="ARBA" id="ARBA00010515"/>
    </source>
</evidence>
<dbReference type="Proteomes" id="UP001064489">
    <property type="component" value="Chromosome 1"/>
</dbReference>
<proteinExistence type="inferred from homology"/>
<dbReference type="GO" id="GO:0009860">
    <property type="term" value="P:pollen tube growth"/>
    <property type="evidence" value="ECO:0007669"/>
    <property type="project" value="TreeGrafter"/>
</dbReference>
<comment type="similarity">
    <text evidence="1">Belongs to the 'GDXG' lipolytic enzyme family.</text>
</comment>
<dbReference type="EMBL" id="JAJSOW010000003">
    <property type="protein sequence ID" value="KAI9196060.1"/>
    <property type="molecule type" value="Genomic_DNA"/>
</dbReference>
<dbReference type="SUPFAM" id="SSF53474">
    <property type="entry name" value="alpha/beta-Hydrolases"/>
    <property type="match status" value="1"/>
</dbReference>
<dbReference type="PANTHER" id="PTHR23024">
    <property type="entry name" value="ARYLACETAMIDE DEACETYLASE"/>
    <property type="match status" value="1"/>
</dbReference>
<gene>
    <name evidence="3" type="ORF">LWI28_020697</name>
</gene>
<sequence>MVASGEKLVSPGKCSSVPFKLQKVTFKANFFILPMEGYDVVLGTQWLRVLGPIQWDFGKLQMAFKWENKEVVLRGLTVEFLWEALVPHISQQYTLSFLLLKLLLSLQFVFLTSVNVNPKLCFIAGDSAGGNLVHHVVVKASEYEFSSLKLIGLISIQPFFGGEERTESEIRNSGGLLLSVEDTDWYWKMFLPDGSDRDHPAVNVFGPKSSVDISWVKYPSTLILIGGLDLLYDWQRKYYDGLKKAGKEVDLVEDPNAFHGSHMFEELPGSDLFIKGIRDFMGKQMNKENY</sequence>
<dbReference type="GO" id="GO:0052689">
    <property type="term" value="F:carboxylic ester hydrolase activity"/>
    <property type="evidence" value="ECO:0007669"/>
    <property type="project" value="TreeGrafter"/>
</dbReference>
<evidence type="ECO:0000259" key="2">
    <source>
        <dbReference type="Pfam" id="PF07859"/>
    </source>
</evidence>